<evidence type="ECO:0000313" key="2">
    <source>
        <dbReference type="EMBL" id="MCW4472098.1"/>
    </source>
</evidence>
<feature type="signal peptide" evidence="1">
    <location>
        <begin position="1"/>
        <end position="23"/>
    </location>
</feature>
<accession>A0ABT3JUB8</accession>
<protein>
    <recommendedName>
        <fullName evidence="4">DUF2268 domain-containing protein</fullName>
    </recommendedName>
</protein>
<keyword evidence="3" id="KW-1185">Reference proteome</keyword>
<proteinExistence type="predicted"/>
<evidence type="ECO:0000313" key="3">
    <source>
        <dbReference type="Proteomes" id="UP001209922"/>
    </source>
</evidence>
<dbReference type="RefSeq" id="WP_265127058.1">
    <property type="nucleotide sequence ID" value="NZ_JAPCHY010000004.1"/>
</dbReference>
<feature type="chain" id="PRO_5045957203" description="DUF2268 domain-containing protein" evidence="1">
    <location>
        <begin position="24"/>
        <end position="433"/>
    </location>
</feature>
<sequence length="433" mass="46257">MRRSVRRYICLALAMAASAGAMAQAPLEPAAAMAAFQRMQALCEADAGNAWGVDLCGPTLLADPATRRFLANMDGLETSLERDGAVFRGRLPDTVPVANTAVAWNGRTWTMLMLPLPQQEPALSILLMHEAWHRIQGRIGLAATHADQEQLETEQGRLSLRLELRALAAAVAATDPGERLRAVQDALTFRAWRQARFPDARQAEDAMERHEGIAEYTGRILSQDAAMSAHLADHLRKGDGVAAYARSFAYYTGPAYGVLLDSASPGWRAAWNRRDGLPAMLASALGLAVSPDDAAFERSGSHYGMRGIQAEETARAVGQAAVSAALRARLVDGPVLAAPVNGASFSFDPNRVTPLPPEGAAYATIRAAAAWGVLEVEKDGLLSADWSRLSVQYTGAVASADGLKGDGWSLRLKPGWALVPGARAGDWTIRAQE</sequence>
<evidence type="ECO:0000256" key="1">
    <source>
        <dbReference type="SAM" id="SignalP"/>
    </source>
</evidence>
<gene>
    <name evidence="2" type="ORF">OK345_06245</name>
</gene>
<dbReference type="Proteomes" id="UP001209922">
    <property type="component" value="Unassembled WGS sequence"/>
</dbReference>
<name>A0ABT3JUB8_9XANT</name>
<dbReference type="EMBL" id="JAPCHY010000004">
    <property type="protein sequence ID" value="MCW4472098.1"/>
    <property type="molecule type" value="Genomic_DNA"/>
</dbReference>
<keyword evidence="1" id="KW-0732">Signal</keyword>
<organism evidence="2 3">
    <name type="scientific">Xanthomonas chitinilytica</name>
    <dbReference type="NCBI Taxonomy" id="2989819"/>
    <lineage>
        <taxon>Bacteria</taxon>
        <taxon>Pseudomonadati</taxon>
        <taxon>Pseudomonadota</taxon>
        <taxon>Gammaproteobacteria</taxon>
        <taxon>Lysobacterales</taxon>
        <taxon>Lysobacteraceae</taxon>
        <taxon>Xanthomonas</taxon>
    </lineage>
</organism>
<comment type="caution">
    <text evidence="2">The sequence shown here is derived from an EMBL/GenBank/DDBJ whole genome shotgun (WGS) entry which is preliminary data.</text>
</comment>
<reference evidence="2 3" key="1">
    <citation type="submission" date="2022-10" db="EMBL/GenBank/DDBJ databases">
        <title>Xanthomonas sp. H13-6.</title>
        <authorList>
            <person name="Liu X."/>
            <person name="Deng Z."/>
            <person name="Jiang Y."/>
            <person name="Yu T."/>
            <person name="Ai J."/>
        </authorList>
    </citation>
    <scope>NUCLEOTIDE SEQUENCE [LARGE SCALE GENOMIC DNA]</scope>
    <source>
        <strain evidence="2 3">H13-6</strain>
    </source>
</reference>
<evidence type="ECO:0008006" key="4">
    <source>
        <dbReference type="Google" id="ProtNLM"/>
    </source>
</evidence>